<dbReference type="InterPro" id="IPR012816">
    <property type="entry name" value="NADAR"/>
</dbReference>
<dbReference type="EMBL" id="KB445563">
    <property type="protein sequence ID" value="EMC91650.1"/>
    <property type="molecule type" value="Genomic_DNA"/>
</dbReference>
<dbReference type="GeneID" id="19111087"/>
<evidence type="ECO:0000313" key="3">
    <source>
        <dbReference type="Proteomes" id="UP000011761"/>
    </source>
</evidence>
<reference evidence="2 3" key="1">
    <citation type="journal article" date="2012" name="PLoS Pathog.">
        <title>Diverse lifestyles and strategies of plant pathogenesis encoded in the genomes of eighteen Dothideomycetes fungi.</title>
        <authorList>
            <person name="Ohm R.A."/>
            <person name="Feau N."/>
            <person name="Henrissat B."/>
            <person name="Schoch C.L."/>
            <person name="Horwitz B.A."/>
            <person name="Barry K.W."/>
            <person name="Condon B.J."/>
            <person name="Copeland A.C."/>
            <person name="Dhillon B."/>
            <person name="Glaser F."/>
            <person name="Hesse C.N."/>
            <person name="Kosti I."/>
            <person name="LaButti K."/>
            <person name="Lindquist E.A."/>
            <person name="Lucas S."/>
            <person name="Salamov A.A."/>
            <person name="Bradshaw R.E."/>
            <person name="Ciuffetti L."/>
            <person name="Hamelin R.C."/>
            <person name="Kema G.H.J."/>
            <person name="Lawrence C."/>
            <person name="Scott J.A."/>
            <person name="Spatafora J.W."/>
            <person name="Turgeon B.G."/>
            <person name="de Wit P.J.G.M."/>
            <person name="Zhong S."/>
            <person name="Goodwin S.B."/>
            <person name="Grigoriev I.V."/>
        </authorList>
    </citation>
    <scope>NUCLEOTIDE SEQUENCE [LARGE SCALE GENOMIC DNA]</scope>
    <source>
        <strain evidence="2 3">UAMH 10762</strain>
    </source>
</reference>
<dbReference type="RefSeq" id="XP_007681155.1">
    <property type="nucleotide sequence ID" value="XM_007682965.1"/>
</dbReference>
<dbReference type="CDD" id="cd15457">
    <property type="entry name" value="NADAR"/>
    <property type="match status" value="1"/>
</dbReference>
<keyword evidence="3" id="KW-1185">Reference proteome</keyword>
<dbReference type="SUPFAM" id="SSF143990">
    <property type="entry name" value="YbiA-like"/>
    <property type="match status" value="1"/>
</dbReference>
<protein>
    <recommendedName>
        <fullName evidence="1">NADAR domain-containing protein</fullName>
    </recommendedName>
</protein>
<sequence>MNVVDDVPYGRSEGTRDELPCVLPQYTYPAPYQPTIHFSSSSRCCSGQNTYVFSNFHAAPYYSDEGVYYWCSEQEYQEGKARYHEQYKSTQSDPNGPTYSQVRQVIMNETAATRLASAGRSLSMNDACKQAWAENKAHLLLQVTRHKYYKCRLERQYLLGTGNREIVEATKDRICGTGYADKNAADMEGYRHAESHRDKWGSNLVGCSLMQVRHELRQKMALNPNHFDEINEDFRSYNGLLKHPQHAFVEGTFDVAGSVDCQQQQER</sequence>
<dbReference type="KEGG" id="bcom:BAUCODRAFT_300137"/>
<dbReference type="InterPro" id="IPR037238">
    <property type="entry name" value="YbiA-like_sf"/>
</dbReference>
<dbReference type="Gene3D" id="1.10.357.40">
    <property type="entry name" value="YbiA-like"/>
    <property type="match status" value="1"/>
</dbReference>
<evidence type="ECO:0000313" key="2">
    <source>
        <dbReference type="EMBL" id="EMC91650.1"/>
    </source>
</evidence>
<dbReference type="Proteomes" id="UP000011761">
    <property type="component" value="Unassembled WGS sequence"/>
</dbReference>
<organism evidence="2 3">
    <name type="scientific">Baudoinia panamericana (strain UAMH 10762)</name>
    <name type="common">Angels' share fungus</name>
    <name type="synonym">Baudoinia compniacensis (strain UAMH 10762)</name>
    <dbReference type="NCBI Taxonomy" id="717646"/>
    <lineage>
        <taxon>Eukaryota</taxon>
        <taxon>Fungi</taxon>
        <taxon>Dikarya</taxon>
        <taxon>Ascomycota</taxon>
        <taxon>Pezizomycotina</taxon>
        <taxon>Dothideomycetes</taxon>
        <taxon>Dothideomycetidae</taxon>
        <taxon>Mycosphaerellales</taxon>
        <taxon>Teratosphaeriaceae</taxon>
        <taxon>Baudoinia</taxon>
    </lineage>
</organism>
<evidence type="ECO:0000259" key="1">
    <source>
        <dbReference type="Pfam" id="PF08719"/>
    </source>
</evidence>
<dbReference type="HOGENOM" id="CLU_1042027_0_0_1"/>
<accession>M2MZ96</accession>
<proteinExistence type="predicted"/>
<dbReference type="AlphaFoldDB" id="M2MZ96"/>
<dbReference type="Pfam" id="PF08719">
    <property type="entry name" value="NADAR"/>
    <property type="match status" value="1"/>
</dbReference>
<gene>
    <name evidence="2" type="ORF">BAUCODRAFT_300137</name>
</gene>
<name>M2MZ96_BAUPA</name>
<feature type="domain" description="NADAR" evidence="1">
    <location>
        <begin position="48"/>
        <end position="217"/>
    </location>
</feature>
<dbReference type="OrthoDB" id="206452at2759"/>